<dbReference type="Gene3D" id="3.40.50.2300">
    <property type="match status" value="2"/>
</dbReference>
<evidence type="ECO:0000256" key="8">
    <source>
        <dbReference type="ARBA" id="ARBA00023170"/>
    </source>
</evidence>
<keyword evidence="9" id="KW-0325">Glycoprotein</keyword>
<keyword evidence="8" id="KW-0675">Receptor</keyword>
<comment type="subcellular location">
    <subcellularLocation>
        <location evidence="1">Cell membrane</location>
        <topology evidence="1">Multi-pass membrane protein</topology>
    </subcellularLocation>
</comment>
<dbReference type="InterPro" id="IPR017978">
    <property type="entry name" value="GPCR_3_C"/>
</dbReference>
<feature type="transmembrane region" description="Helical" evidence="11">
    <location>
        <begin position="729"/>
        <end position="752"/>
    </location>
</feature>
<dbReference type="PRINTS" id="PR01535">
    <property type="entry name" value="VOMERONASL2R"/>
</dbReference>
<gene>
    <name evidence="15" type="primary">LOC107110619</name>
</gene>
<protein>
    <submittedName>
        <fullName evidence="15">Vomeronasal type-2 receptor 26-like</fullName>
    </submittedName>
</protein>
<dbReference type="InterPro" id="IPR028082">
    <property type="entry name" value="Peripla_BP_I"/>
</dbReference>
<feature type="transmembrane region" description="Helical" evidence="11">
    <location>
        <begin position="570"/>
        <end position="593"/>
    </location>
</feature>
<feature type="transmembrane region" description="Helical" evidence="11">
    <location>
        <begin position="640"/>
        <end position="664"/>
    </location>
</feature>
<dbReference type="PROSITE" id="PS50259">
    <property type="entry name" value="G_PROTEIN_RECEP_F3_4"/>
    <property type="match status" value="1"/>
</dbReference>
<evidence type="ECO:0000313" key="15">
    <source>
        <dbReference type="RefSeq" id="XP_015266905.1"/>
    </source>
</evidence>
<dbReference type="CDD" id="cd15283">
    <property type="entry name" value="7tmC_V2R_pheromone"/>
    <property type="match status" value="1"/>
</dbReference>
<evidence type="ECO:0000256" key="10">
    <source>
        <dbReference type="ARBA" id="ARBA00023224"/>
    </source>
</evidence>
<dbReference type="InterPro" id="IPR000068">
    <property type="entry name" value="GPCR_3_Ca_sens_rcpt-rel"/>
</dbReference>
<dbReference type="SUPFAM" id="SSF53822">
    <property type="entry name" value="Periplasmic binding protein-like I"/>
    <property type="match status" value="1"/>
</dbReference>
<keyword evidence="2" id="KW-1003">Cell membrane</keyword>
<dbReference type="PANTHER" id="PTHR24061">
    <property type="entry name" value="CALCIUM-SENSING RECEPTOR-RELATED"/>
    <property type="match status" value="1"/>
</dbReference>
<sequence length="835" mass="94806">MVVYMVVVLVMLPQTVCKISVIMCSTRNPLPIRHKYYQPGDLIIGGIISQIYMFSDPITFEHYPFHKLFDDPIRFSANNAYLASMELLSTQGKFTPNYKCDTQSNLVAVIGGPNFDICLHMATILSTYKIPQFIYGSAPVWDSTDHGGFFYPMFPNGAFQYEGICQLLSHFKWTWIGVLYLDDDNGEKFVQNVLPIFPQRGICIDFIDRFPGGIFSTDMTALVEGEFKKYQVVLQSTANAVILHGEIQTMMVLRLWLRIPETEDLPTLKKVWILTAQMDFSSLAFQSSWDIRFLHGAISFAAHFKEPLGFRKFLHSKNPTSVKEDSFIKVFWEQVFICSFPNSTGYNLLQNICSGQEKLETLPSSVFELSMTIHSHNIYNVIYAVSQGLHAMNSFTSRHRGMGAGRRWKLPKRQLWKLHHILRNISFNNSLEEKISLDQNGELLSGFDIINWFTFPNRSFLRVKVGRIEPKAPPDKTFTICEDAIVWPHLFNQEWPRSLCNDQCHLGYHKVKKEGKPFCCYVCQPCPQGKISNQEDIDECFQCPEDQNPNNKQDSCIPKNISYLSYKEPLGISLAISAISFCFITVLVLGIFIKHQETPIVKANNRNLTYILLISLLLSFLCAFLFIGQPENLTCLLRQSVFGIIFSVAVSCILAKTLIVILAFMATKPGSRMRKWVGSQLASCIVLSCSLVQGIICTAWLTTTPPFPDFDVYSMTDKIILECNEGSVTMFYCVLGFLGFMAFISFVVAFLARKLPDSFNEAKFITFSMLVFCSVWLSFVPTYLSTRGKDMVAVEVFSILASSAGLLGCIFSPKCYIIVLRPKLNSRGQLIRRNN</sequence>
<dbReference type="InterPro" id="IPR038550">
    <property type="entry name" value="GPCR_3_9-Cys_sf"/>
</dbReference>
<keyword evidence="7 11" id="KW-0472">Membrane</keyword>
<dbReference type="InterPro" id="IPR000337">
    <property type="entry name" value="GPCR_3"/>
</dbReference>
<dbReference type="InterPro" id="IPR011500">
    <property type="entry name" value="GPCR_3_9-Cys_dom"/>
</dbReference>
<feature type="transmembrane region" description="Helical" evidence="11">
    <location>
        <begin position="796"/>
        <end position="819"/>
    </location>
</feature>
<evidence type="ECO:0000256" key="1">
    <source>
        <dbReference type="ARBA" id="ARBA00004651"/>
    </source>
</evidence>
<feature type="domain" description="G-protein coupled receptors family 3 profile" evidence="13">
    <location>
        <begin position="570"/>
        <end position="834"/>
    </location>
</feature>
<dbReference type="Pfam" id="PF07562">
    <property type="entry name" value="NCD3G"/>
    <property type="match status" value="1"/>
</dbReference>
<evidence type="ECO:0000256" key="7">
    <source>
        <dbReference type="ARBA" id="ARBA00023136"/>
    </source>
</evidence>
<dbReference type="Pfam" id="PF01094">
    <property type="entry name" value="ANF_receptor"/>
    <property type="match status" value="1"/>
</dbReference>
<name>A0ABM1JZL8_GEKJA</name>
<evidence type="ECO:0000256" key="4">
    <source>
        <dbReference type="ARBA" id="ARBA00022729"/>
    </source>
</evidence>
<keyword evidence="4 12" id="KW-0732">Signal</keyword>
<keyword evidence="10" id="KW-0807">Transducer</keyword>
<feature type="chain" id="PRO_5047472439" evidence="12">
    <location>
        <begin position="18"/>
        <end position="835"/>
    </location>
</feature>
<feature type="signal peptide" evidence="12">
    <location>
        <begin position="1"/>
        <end position="17"/>
    </location>
</feature>
<dbReference type="RefSeq" id="XP_015266905.1">
    <property type="nucleotide sequence ID" value="XM_015411419.1"/>
</dbReference>
<feature type="transmembrane region" description="Helical" evidence="11">
    <location>
        <begin position="608"/>
        <end position="628"/>
    </location>
</feature>
<dbReference type="PROSITE" id="PS00981">
    <property type="entry name" value="G_PROTEIN_RECEP_F3_3"/>
    <property type="match status" value="1"/>
</dbReference>
<dbReference type="PRINTS" id="PR00248">
    <property type="entry name" value="GPCRMGR"/>
</dbReference>
<evidence type="ECO:0000256" key="12">
    <source>
        <dbReference type="SAM" id="SignalP"/>
    </source>
</evidence>
<evidence type="ECO:0000256" key="6">
    <source>
        <dbReference type="ARBA" id="ARBA00023040"/>
    </source>
</evidence>
<evidence type="ECO:0000256" key="9">
    <source>
        <dbReference type="ARBA" id="ARBA00023180"/>
    </source>
</evidence>
<reference evidence="15" key="1">
    <citation type="submission" date="2025-08" db="UniProtKB">
        <authorList>
            <consortium name="RefSeq"/>
        </authorList>
    </citation>
    <scope>IDENTIFICATION</scope>
</reference>
<evidence type="ECO:0000256" key="3">
    <source>
        <dbReference type="ARBA" id="ARBA00022692"/>
    </source>
</evidence>
<accession>A0ABM1JZL8</accession>
<organism evidence="14 15">
    <name type="scientific">Gekko japonicus</name>
    <name type="common">Schlegel's Japanese gecko</name>
    <dbReference type="NCBI Taxonomy" id="146911"/>
    <lineage>
        <taxon>Eukaryota</taxon>
        <taxon>Metazoa</taxon>
        <taxon>Chordata</taxon>
        <taxon>Craniata</taxon>
        <taxon>Vertebrata</taxon>
        <taxon>Euteleostomi</taxon>
        <taxon>Lepidosauria</taxon>
        <taxon>Squamata</taxon>
        <taxon>Bifurcata</taxon>
        <taxon>Gekkota</taxon>
        <taxon>Gekkonidae</taxon>
        <taxon>Gekkoninae</taxon>
        <taxon>Gekko</taxon>
    </lineage>
</organism>
<keyword evidence="6" id="KW-0297">G-protein coupled receptor</keyword>
<evidence type="ECO:0000256" key="2">
    <source>
        <dbReference type="ARBA" id="ARBA00022475"/>
    </source>
</evidence>
<dbReference type="InterPro" id="IPR004073">
    <property type="entry name" value="GPCR_3_vmron_rcpt_2"/>
</dbReference>
<keyword evidence="3 11" id="KW-0812">Transmembrane</keyword>
<dbReference type="GeneID" id="107110619"/>
<evidence type="ECO:0000256" key="11">
    <source>
        <dbReference type="SAM" id="Phobius"/>
    </source>
</evidence>
<proteinExistence type="predicted"/>
<dbReference type="PANTHER" id="PTHR24061:SF599">
    <property type="entry name" value="G-PROTEIN COUPLED RECEPTORS FAMILY 3 PROFILE DOMAIN-CONTAINING PROTEIN"/>
    <property type="match status" value="1"/>
</dbReference>
<feature type="transmembrane region" description="Helical" evidence="11">
    <location>
        <begin position="764"/>
        <end position="784"/>
    </location>
</feature>
<dbReference type="InterPro" id="IPR017979">
    <property type="entry name" value="GPCR_3_CS"/>
</dbReference>
<evidence type="ECO:0000256" key="5">
    <source>
        <dbReference type="ARBA" id="ARBA00022989"/>
    </source>
</evidence>
<evidence type="ECO:0000259" key="13">
    <source>
        <dbReference type="PROSITE" id="PS50259"/>
    </source>
</evidence>
<dbReference type="Pfam" id="PF00003">
    <property type="entry name" value="7tm_3"/>
    <property type="match status" value="1"/>
</dbReference>
<keyword evidence="14" id="KW-1185">Reference proteome</keyword>
<keyword evidence="5 11" id="KW-1133">Transmembrane helix</keyword>
<dbReference type="InterPro" id="IPR001828">
    <property type="entry name" value="ANF_lig-bd_rcpt"/>
</dbReference>
<evidence type="ECO:0000313" key="14">
    <source>
        <dbReference type="Proteomes" id="UP000694871"/>
    </source>
</evidence>
<dbReference type="Gene3D" id="2.10.50.30">
    <property type="entry name" value="GPCR, family 3, nine cysteines domain"/>
    <property type="match status" value="1"/>
</dbReference>
<feature type="transmembrane region" description="Helical" evidence="11">
    <location>
        <begin position="676"/>
        <end position="701"/>
    </location>
</feature>
<dbReference type="Proteomes" id="UP000694871">
    <property type="component" value="Unplaced"/>
</dbReference>